<dbReference type="EMBL" id="KC977571">
    <property type="protein sequence ID" value="AGO83656.1"/>
    <property type="molecule type" value="Genomic_DNA"/>
</dbReference>
<dbReference type="Gene3D" id="1.25.40.20">
    <property type="entry name" value="Ankyrin repeat-containing domain"/>
    <property type="match status" value="1"/>
</dbReference>
<reference evidence="2 3" key="1">
    <citation type="journal article" date="2013" name="Science">
        <title>Pandoraviruses: amoeba viruses with genomes up to 2.5 Mb reaching that of parasitic eukaryotes.</title>
        <authorList>
            <person name="Philippe N."/>
            <person name="Legendre M."/>
            <person name="Doutre G."/>
            <person name="Coute Y."/>
            <person name="Poirot O."/>
            <person name="Lescot M."/>
            <person name="Arslan D."/>
            <person name="Seltzer V."/>
            <person name="Bertaux L."/>
            <person name="Bruley C."/>
            <person name="Garin J."/>
            <person name="Claverie J.M."/>
            <person name="Abergel C."/>
        </authorList>
    </citation>
    <scope>NUCLEOTIDE SEQUENCE [LARGE SCALE GENOMIC DNA]</scope>
</reference>
<feature type="domain" description="F-box" evidence="1">
    <location>
        <begin position="1"/>
        <end position="47"/>
    </location>
</feature>
<evidence type="ECO:0000259" key="1">
    <source>
        <dbReference type="Pfam" id="PF12937"/>
    </source>
</evidence>
<dbReference type="InterPro" id="IPR036047">
    <property type="entry name" value="F-box-like_dom_sf"/>
</dbReference>
<organism evidence="2 3">
    <name type="scientific">Pandoravirus salinus</name>
    <dbReference type="NCBI Taxonomy" id="1349410"/>
    <lineage>
        <taxon>Viruses</taxon>
        <taxon>Pandoravirus</taxon>
    </lineage>
</organism>
<proteinExistence type="predicted"/>
<gene>
    <name evidence="2" type="ORF">psal_cds_170</name>
</gene>
<dbReference type="GeneID" id="16605443"/>
<evidence type="ECO:0000313" key="3">
    <source>
        <dbReference type="Proteomes" id="UP000204584"/>
    </source>
</evidence>
<keyword evidence="3" id="KW-1185">Reference proteome</keyword>
<dbReference type="KEGG" id="vg:16605443"/>
<dbReference type="Gene3D" id="1.20.1280.50">
    <property type="match status" value="1"/>
</dbReference>
<protein>
    <submittedName>
        <fullName evidence="2">Ankyrin repeat domain containing protein</fullName>
    </submittedName>
</protein>
<evidence type="ECO:0000313" key="2">
    <source>
        <dbReference type="EMBL" id="AGO83656.1"/>
    </source>
</evidence>
<dbReference type="PANTHER" id="PTHR46586">
    <property type="entry name" value="ANKYRIN REPEAT-CONTAINING PROTEIN"/>
    <property type="match status" value="1"/>
</dbReference>
<dbReference type="InterPro" id="IPR036770">
    <property type="entry name" value="Ankyrin_rpt-contain_sf"/>
</dbReference>
<accession>S4VW50</accession>
<dbReference type="PANTHER" id="PTHR46586:SF3">
    <property type="entry name" value="ANKYRIN REPEAT-CONTAINING PROTEIN"/>
    <property type="match status" value="1"/>
</dbReference>
<dbReference type="SUPFAM" id="SSF81383">
    <property type="entry name" value="F-box domain"/>
    <property type="match status" value="1"/>
</dbReference>
<dbReference type="Proteomes" id="UP000204584">
    <property type="component" value="Segment"/>
</dbReference>
<dbReference type="InterPro" id="IPR001810">
    <property type="entry name" value="F-box_dom"/>
</dbReference>
<sequence>MDDLPDEIIALVLASLPCAIVRGAALLVCRRWQRIALDTSAIGRRSCLDPTAGSCKASQCVDAARHGHLDCLAYARSRGRRWNRETCRRAAEGGHLACLAYARRHGCPWDQSACENAAAGGHIHVLKWLHANGCSWSSRTCDAVAYAGHLDCLRYLHEHGCPWDYWTCAYAAAQGHLDCLTYAHANGCALVEVAGKWAATGGHLDCMIFLADKGVLAADTCTHAASSGNVACLAWAHERGFAWDALTCAAAAERGSLECLVYARDRDCPWDSATLTKGVRRGHADIVCYAIRHGCPRDDAACLDDAVWCGNVDVLRLLLDAGVRLTIEAVCLAARHGRQAILAEAHRRGFADHQGDVCYAAAVGGQLDNLKWAHECGWAWGGMRTCQAAIDRDTIELTEYVERHGCHCDAWQRRFAPTRRRRLVARNAPGRKR</sequence>
<dbReference type="Pfam" id="PF12937">
    <property type="entry name" value="F-box-like"/>
    <property type="match status" value="1"/>
</dbReference>
<dbReference type="RefSeq" id="YP_008436718.1">
    <property type="nucleotide sequence ID" value="NC_022098.1"/>
</dbReference>
<dbReference type="SUPFAM" id="SSF48403">
    <property type="entry name" value="Ankyrin repeat"/>
    <property type="match status" value="2"/>
</dbReference>
<dbReference type="InterPro" id="IPR052050">
    <property type="entry name" value="SecEffector_AnkRepeat"/>
</dbReference>
<name>S4VW50_9VIRU</name>
<dbReference type="InterPro" id="IPR002110">
    <property type="entry name" value="Ankyrin_rpt"/>
</dbReference>
<dbReference type="Pfam" id="PF13637">
    <property type="entry name" value="Ank_4"/>
    <property type="match status" value="1"/>
</dbReference>